<evidence type="ECO:0000256" key="1">
    <source>
        <dbReference type="SAM" id="Phobius"/>
    </source>
</evidence>
<keyword evidence="1" id="KW-0472">Membrane</keyword>
<keyword evidence="1" id="KW-1133">Transmembrane helix</keyword>
<protein>
    <submittedName>
        <fullName evidence="2">DUF4233 domain-containing protein</fullName>
    </submittedName>
</protein>
<reference evidence="2 3" key="1">
    <citation type="submission" date="2020-09" db="EMBL/GenBank/DDBJ databases">
        <title>Isolation and identification of active actinomycetes.</title>
        <authorList>
            <person name="Li X."/>
        </authorList>
    </citation>
    <scope>NUCLEOTIDE SEQUENCE [LARGE SCALE GENOMIC DNA]</scope>
    <source>
        <strain evidence="2 3">NEAU-LLC</strain>
    </source>
</reference>
<dbReference type="Pfam" id="PF14017">
    <property type="entry name" value="DUF4233"/>
    <property type="match status" value="1"/>
</dbReference>
<name>A0ABR8NLB0_9MICO</name>
<keyword evidence="1" id="KW-0812">Transmembrane</keyword>
<evidence type="ECO:0000313" key="2">
    <source>
        <dbReference type="EMBL" id="MBD3941455.1"/>
    </source>
</evidence>
<gene>
    <name evidence="2" type="ORF">IF188_07060</name>
</gene>
<proteinExistence type="predicted"/>
<organism evidence="2 3">
    <name type="scientific">Microbacterium helvum</name>
    <dbReference type="NCBI Taxonomy" id="2773713"/>
    <lineage>
        <taxon>Bacteria</taxon>
        <taxon>Bacillati</taxon>
        <taxon>Actinomycetota</taxon>
        <taxon>Actinomycetes</taxon>
        <taxon>Micrococcales</taxon>
        <taxon>Microbacteriaceae</taxon>
        <taxon>Microbacterium</taxon>
    </lineage>
</organism>
<feature type="transmembrane region" description="Helical" evidence="1">
    <location>
        <begin position="45"/>
        <end position="64"/>
    </location>
</feature>
<dbReference type="Proteomes" id="UP000598426">
    <property type="component" value="Unassembled WGS sequence"/>
</dbReference>
<sequence length="125" mass="13388">MKQRRARGAEESLATIVLGFESIIAFLGGLVVYGLKALPASIPPWWGIVTGAVVALLMIATTRVTRYRWGIVLGWALQLVVLLGAFLVPALAIVAVVFGVMYGYATIKGAALDRRNARLAADHPE</sequence>
<accession>A0ABR8NLB0</accession>
<evidence type="ECO:0000313" key="3">
    <source>
        <dbReference type="Proteomes" id="UP000598426"/>
    </source>
</evidence>
<feature type="transmembrane region" description="Helical" evidence="1">
    <location>
        <begin position="12"/>
        <end position="33"/>
    </location>
</feature>
<dbReference type="InterPro" id="IPR025327">
    <property type="entry name" value="DUF4233"/>
</dbReference>
<keyword evidence="3" id="KW-1185">Reference proteome</keyword>
<feature type="transmembrane region" description="Helical" evidence="1">
    <location>
        <begin position="76"/>
        <end position="105"/>
    </location>
</feature>
<dbReference type="EMBL" id="JACXZS010000004">
    <property type="protein sequence ID" value="MBD3941455.1"/>
    <property type="molecule type" value="Genomic_DNA"/>
</dbReference>
<comment type="caution">
    <text evidence="2">The sequence shown here is derived from an EMBL/GenBank/DDBJ whole genome shotgun (WGS) entry which is preliminary data.</text>
</comment>